<comment type="caution">
    <text evidence="1">The sequence shown here is derived from an EMBL/GenBank/DDBJ whole genome shotgun (WGS) entry which is preliminary data.</text>
</comment>
<evidence type="ECO:0000313" key="2">
    <source>
        <dbReference type="Proteomes" id="UP000658656"/>
    </source>
</evidence>
<accession>A0A8H9IS85</accession>
<dbReference type="Proteomes" id="UP000658656">
    <property type="component" value="Unassembled WGS sequence"/>
</dbReference>
<name>A0A8H9IS85_9PSEU</name>
<dbReference type="EMBL" id="BNAV01000001">
    <property type="protein sequence ID" value="GHF39803.1"/>
    <property type="molecule type" value="Genomic_DNA"/>
</dbReference>
<gene>
    <name evidence="1" type="ORF">GCM10017566_11440</name>
</gene>
<protein>
    <submittedName>
        <fullName evidence="1">Uncharacterized protein</fullName>
    </submittedName>
</protein>
<reference evidence="1" key="1">
    <citation type="journal article" date="2014" name="Int. J. Syst. Evol. Microbiol.">
        <title>Complete genome sequence of Corynebacterium casei LMG S-19264T (=DSM 44701T), isolated from a smear-ripened cheese.</title>
        <authorList>
            <consortium name="US DOE Joint Genome Institute (JGI-PGF)"/>
            <person name="Walter F."/>
            <person name="Albersmeier A."/>
            <person name="Kalinowski J."/>
            <person name="Ruckert C."/>
        </authorList>
    </citation>
    <scope>NUCLEOTIDE SEQUENCE</scope>
    <source>
        <strain evidence="1">CGMCC 4.7679</strain>
    </source>
</reference>
<organism evidence="1 2">
    <name type="scientific">Amycolatopsis bartoniae</name>
    <dbReference type="NCBI Taxonomy" id="941986"/>
    <lineage>
        <taxon>Bacteria</taxon>
        <taxon>Bacillati</taxon>
        <taxon>Actinomycetota</taxon>
        <taxon>Actinomycetes</taxon>
        <taxon>Pseudonocardiales</taxon>
        <taxon>Pseudonocardiaceae</taxon>
        <taxon>Amycolatopsis</taxon>
    </lineage>
</organism>
<sequence>MPGFVVRSVSSSTGVTVAYGRAVVVGAVLGGGVVTPGAGVAPSVVAVQPATAKTAARTAKRLNGRVPMLVPQV</sequence>
<proteinExistence type="predicted"/>
<dbReference type="AlphaFoldDB" id="A0A8H9IS85"/>
<evidence type="ECO:0000313" key="1">
    <source>
        <dbReference type="EMBL" id="GHF39803.1"/>
    </source>
</evidence>
<keyword evidence="2" id="KW-1185">Reference proteome</keyword>
<reference evidence="1" key="2">
    <citation type="submission" date="2020-09" db="EMBL/GenBank/DDBJ databases">
        <authorList>
            <person name="Sun Q."/>
            <person name="Zhou Y."/>
        </authorList>
    </citation>
    <scope>NUCLEOTIDE SEQUENCE</scope>
    <source>
        <strain evidence="1">CGMCC 4.7679</strain>
    </source>
</reference>